<proteinExistence type="inferred from homology"/>
<dbReference type="GO" id="GO:0070475">
    <property type="term" value="P:rRNA base methylation"/>
    <property type="evidence" value="ECO:0007669"/>
    <property type="project" value="TreeGrafter"/>
</dbReference>
<evidence type="ECO:0000313" key="5">
    <source>
        <dbReference type="EMBL" id="OOR30232.1"/>
    </source>
</evidence>
<dbReference type="EMBL" id="MUAL01000007">
    <property type="protein sequence ID" value="OOR30232.1"/>
    <property type="molecule type" value="Genomic_DNA"/>
</dbReference>
<gene>
    <name evidence="5" type="ORF">BW892_06775</name>
</gene>
<evidence type="ECO:0000256" key="4">
    <source>
        <dbReference type="PROSITE-ProRule" id="PRU01024"/>
    </source>
</evidence>
<dbReference type="InterPro" id="IPR029063">
    <property type="entry name" value="SAM-dependent_MTases_sf"/>
</dbReference>
<dbReference type="GO" id="GO:0070041">
    <property type="term" value="F:rRNA (uridine-C5-)-methyltransferase activity"/>
    <property type="evidence" value="ECO:0007669"/>
    <property type="project" value="TreeGrafter"/>
</dbReference>
<reference evidence="5 6" key="1">
    <citation type="submission" date="2017-01" db="EMBL/GenBank/DDBJ databases">
        <title>Bacillus cereus isolates.</title>
        <authorList>
            <person name="Beno S.M."/>
        </authorList>
    </citation>
    <scope>NUCLEOTIDE SEQUENCE [LARGE SCALE GENOMIC DNA]</scope>
    <source>
        <strain evidence="5 6">FSL M7-1219</strain>
    </source>
</reference>
<comment type="caution">
    <text evidence="5">The sequence shown here is derived from an EMBL/GenBank/DDBJ whole genome shotgun (WGS) entry which is preliminary data.</text>
</comment>
<keyword evidence="2 4" id="KW-0808">Transferase</keyword>
<accession>A0A1S9V708</accession>
<feature type="active site" description="Nucleophile" evidence="4">
    <location>
        <position position="11"/>
    </location>
</feature>
<organism evidence="5 6">
    <name type="scientific">Bacillus cereus</name>
    <dbReference type="NCBI Taxonomy" id="1396"/>
    <lineage>
        <taxon>Bacteria</taxon>
        <taxon>Bacillati</taxon>
        <taxon>Bacillota</taxon>
        <taxon>Bacilli</taxon>
        <taxon>Bacillales</taxon>
        <taxon>Bacillaceae</taxon>
        <taxon>Bacillus</taxon>
        <taxon>Bacillus cereus group</taxon>
    </lineage>
</organism>
<evidence type="ECO:0008006" key="7">
    <source>
        <dbReference type="Google" id="ProtNLM"/>
    </source>
</evidence>
<dbReference type="PROSITE" id="PS51257">
    <property type="entry name" value="PROKAR_LIPOPROTEIN"/>
    <property type="match status" value="1"/>
</dbReference>
<comment type="caution">
    <text evidence="4">Lacks conserved residue(s) required for the propagation of feature annotation.</text>
</comment>
<dbReference type="AlphaFoldDB" id="A0A1S9V708"/>
<dbReference type="Gene3D" id="3.40.50.150">
    <property type="entry name" value="Vaccinia Virus protein VP39"/>
    <property type="match status" value="1"/>
</dbReference>
<dbReference type="PANTHER" id="PTHR11061:SF30">
    <property type="entry name" value="TRNA (URACIL(54)-C(5))-METHYLTRANSFERASE"/>
    <property type="match status" value="1"/>
</dbReference>
<evidence type="ECO:0000256" key="2">
    <source>
        <dbReference type="ARBA" id="ARBA00022679"/>
    </source>
</evidence>
<protein>
    <recommendedName>
        <fullName evidence="7">RNA methyltransferase</fullName>
    </recommendedName>
</protein>
<sequence>MKPKRVVYVSCNLATLACDLKVLEEGGYKIQEVQPVDMFLHTTHVECISQLILKKGNYPTGRCLLTFLVTDLQNCIECGRCRHSYSDLLHQGMKHLRR</sequence>
<evidence type="ECO:0000256" key="1">
    <source>
        <dbReference type="ARBA" id="ARBA00022603"/>
    </source>
</evidence>
<keyword evidence="3 4" id="KW-0949">S-adenosyl-L-methionine</keyword>
<dbReference type="InterPro" id="IPR010280">
    <property type="entry name" value="U5_MeTrfase_fam"/>
</dbReference>
<dbReference type="PANTHER" id="PTHR11061">
    <property type="entry name" value="RNA M5U METHYLTRANSFERASE"/>
    <property type="match status" value="1"/>
</dbReference>
<dbReference type="SUPFAM" id="SSF53335">
    <property type="entry name" value="S-adenosyl-L-methionine-dependent methyltransferases"/>
    <property type="match status" value="1"/>
</dbReference>
<dbReference type="Proteomes" id="UP000191124">
    <property type="component" value="Unassembled WGS sequence"/>
</dbReference>
<dbReference type="Pfam" id="PF05958">
    <property type="entry name" value="tRNA_U5-meth_tr"/>
    <property type="match status" value="1"/>
</dbReference>
<comment type="similarity">
    <text evidence="4">Belongs to the class I-like SAM-binding methyltransferase superfamily. RNA M5U methyltransferase family.</text>
</comment>
<evidence type="ECO:0000256" key="3">
    <source>
        <dbReference type="ARBA" id="ARBA00022691"/>
    </source>
</evidence>
<evidence type="ECO:0000313" key="6">
    <source>
        <dbReference type="Proteomes" id="UP000191124"/>
    </source>
</evidence>
<keyword evidence="1 4" id="KW-0489">Methyltransferase</keyword>
<name>A0A1S9V708_BACCE</name>
<dbReference type="PROSITE" id="PS51687">
    <property type="entry name" value="SAM_MT_RNA_M5U"/>
    <property type="match status" value="1"/>
</dbReference>